<evidence type="ECO:0000256" key="1">
    <source>
        <dbReference type="ARBA" id="ARBA00004273"/>
    </source>
</evidence>
<keyword evidence="12" id="KW-1185">Reference proteome</keyword>
<sequence>MLIGPSTLLIQPTLKTSDITDRHLQDPTMSTPQPPVRNQGSGDSILPWVQQTNPAPPSTSQSPNQLPPEVQQSQQPGSQPRPRQPTLTEVAQTIKPSDFLTFHQAPCSRTGLLTGIGAGAAVGAVRWIMGLPIPRAANWAVGTGALAAMGQYEYCQFRRRQEREKVKRVVEVYAAKQAQEKREKEEAGRRERERIAKEEEERGRRRESWWRVW</sequence>
<organism evidence="11 12">
    <name type="scientific">Parathielavia hyrcaniae</name>
    <dbReference type="NCBI Taxonomy" id="113614"/>
    <lineage>
        <taxon>Eukaryota</taxon>
        <taxon>Fungi</taxon>
        <taxon>Dikarya</taxon>
        <taxon>Ascomycota</taxon>
        <taxon>Pezizomycotina</taxon>
        <taxon>Sordariomycetes</taxon>
        <taxon>Sordariomycetidae</taxon>
        <taxon>Sordariales</taxon>
        <taxon>Chaetomiaceae</taxon>
        <taxon>Parathielavia</taxon>
    </lineage>
</organism>
<name>A0AAN6SZ35_9PEZI</name>
<evidence type="ECO:0000256" key="5">
    <source>
        <dbReference type="ARBA" id="ARBA00022792"/>
    </source>
</evidence>
<dbReference type="Proteomes" id="UP001305647">
    <property type="component" value="Unassembled WGS sequence"/>
</dbReference>
<evidence type="ECO:0000256" key="7">
    <source>
        <dbReference type="ARBA" id="ARBA00023128"/>
    </source>
</evidence>
<dbReference type="InterPro" id="IPR022533">
    <property type="entry name" value="Cox20"/>
</dbReference>
<keyword evidence="6" id="KW-1133">Transmembrane helix</keyword>
<protein>
    <recommendedName>
        <fullName evidence="3 9">Cytochrome c oxidase assembly protein COX20, mitochondrial</fullName>
    </recommendedName>
</protein>
<accession>A0AAN6SZ35</accession>
<feature type="compositionally biased region" description="Polar residues" evidence="10">
    <location>
        <begin position="49"/>
        <end position="64"/>
    </location>
</feature>
<comment type="caution">
    <text evidence="11">The sequence shown here is derived from an EMBL/GenBank/DDBJ whole genome shotgun (WGS) entry which is preliminary data.</text>
</comment>
<proteinExistence type="inferred from homology"/>
<keyword evidence="8 9" id="KW-0472">Membrane</keyword>
<reference evidence="11" key="1">
    <citation type="journal article" date="2023" name="Mol. Phylogenet. Evol.">
        <title>Genome-scale phylogeny and comparative genomics of the fungal order Sordariales.</title>
        <authorList>
            <person name="Hensen N."/>
            <person name="Bonometti L."/>
            <person name="Westerberg I."/>
            <person name="Brannstrom I.O."/>
            <person name="Guillou S."/>
            <person name="Cros-Aarteil S."/>
            <person name="Calhoun S."/>
            <person name="Haridas S."/>
            <person name="Kuo A."/>
            <person name="Mondo S."/>
            <person name="Pangilinan J."/>
            <person name="Riley R."/>
            <person name="LaButti K."/>
            <person name="Andreopoulos B."/>
            <person name="Lipzen A."/>
            <person name="Chen C."/>
            <person name="Yan M."/>
            <person name="Daum C."/>
            <person name="Ng V."/>
            <person name="Clum A."/>
            <person name="Steindorff A."/>
            <person name="Ohm R.A."/>
            <person name="Martin F."/>
            <person name="Silar P."/>
            <person name="Natvig D.O."/>
            <person name="Lalanne C."/>
            <person name="Gautier V."/>
            <person name="Ament-Velasquez S.L."/>
            <person name="Kruys A."/>
            <person name="Hutchinson M.I."/>
            <person name="Powell A.J."/>
            <person name="Barry K."/>
            <person name="Miller A.N."/>
            <person name="Grigoriev I.V."/>
            <person name="Debuchy R."/>
            <person name="Gladieux P."/>
            <person name="Hiltunen Thoren M."/>
            <person name="Johannesson H."/>
        </authorList>
    </citation>
    <scope>NUCLEOTIDE SEQUENCE</scope>
    <source>
        <strain evidence="11">CBS 757.83</strain>
    </source>
</reference>
<feature type="compositionally biased region" description="Low complexity" evidence="10">
    <location>
        <begin position="67"/>
        <end position="85"/>
    </location>
</feature>
<evidence type="ECO:0000256" key="10">
    <source>
        <dbReference type="SAM" id="MobiDB-lite"/>
    </source>
</evidence>
<dbReference type="PANTHER" id="PTHR31586">
    <property type="entry name" value="CYTOCHROME C OXIDASE PROTEIN 20"/>
    <property type="match status" value="1"/>
</dbReference>
<reference evidence="11" key="2">
    <citation type="submission" date="2023-05" db="EMBL/GenBank/DDBJ databases">
        <authorList>
            <consortium name="Lawrence Berkeley National Laboratory"/>
            <person name="Steindorff A."/>
            <person name="Hensen N."/>
            <person name="Bonometti L."/>
            <person name="Westerberg I."/>
            <person name="Brannstrom I.O."/>
            <person name="Guillou S."/>
            <person name="Cros-Aarteil S."/>
            <person name="Calhoun S."/>
            <person name="Haridas S."/>
            <person name="Kuo A."/>
            <person name="Mondo S."/>
            <person name="Pangilinan J."/>
            <person name="Riley R."/>
            <person name="Labutti K."/>
            <person name="Andreopoulos B."/>
            <person name="Lipzen A."/>
            <person name="Chen C."/>
            <person name="Yanf M."/>
            <person name="Daum C."/>
            <person name="Ng V."/>
            <person name="Clum A."/>
            <person name="Ohm R."/>
            <person name="Martin F."/>
            <person name="Silar P."/>
            <person name="Natvig D."/>
            <person name="Lalanne C."/>
            <person name="Gautier V."/>
            <person name="Ament-Velasquez S.L."/>
            <person name="Kruys A."/>
            <person name="Hutchinson M.I."/>
            <person name="Powell A.J."/>
            <person name="Barry K."/>
            <person name="Miller A.N."/>
            <person name="Grigoriev I.V."/>
            <person name="Debuchy R."/>
            <person name="Gladieux P."/>
            <person name="Thoren M.H."/>
            <person name="Johannesson H."/>
        </authorList>
    </citation>
    <scope>NUCLEOTIDE SEQUENCE</scope>
    <source>
        <strain evidence="11">CBS 757.83</strain>
    </source>
</reference>
<keyword evidence="4" id="KW-0812">Transmembrane</keyword>
<dbReference type="GO" id="GO:0005743">
    <property type="term" value="C:mitochondrial inner membrane"/>
    <property type="evidence" value="ECO:0007669"/>
    <property type="project" value="UniProtKB-SubCell"/>
</dbReference>
<evidence type="ECO:0000256" key="8">
    <source>
        <dbReference type="ARBA" id="ARBA00023136"/>
    </source>
</evidence>
<evidence type="ECO:0000256" key="4">
    <source>
        <dbReference type="ARBA" id="ARBA00022692"/>
    </source>
</evidence>
<evidence type="ECO:0000256" key="9">
    <source>
        <dbReference type="PIRNR" id="PIRNR007871"/>
    </source>
</evidence>
<feature type="compositionally biased region" description="Polar residues" evidence="10">
    <location>
        <begin position="8"/>
        <end position="17"/>
    </location>
</feature>
<evidence type="ECO:0000256" key="3">
    <source>
        <dbReference type="ARBA" id="ARBA00017689"/>
    </source>
</evidence>
<comment type="similarity">
    <text evidence="2 9">Belongs to the COX20 family.</text>
</comment>
<keyword evidence="7 9" id="KW-0496">Mitochondrion</keyword>
<feature type="compositionally biased region" description="Polar residues" evidence="10">
    <location>
        <begin position="27"/>
        <end position="42"/>
    </location>
</feature>
<dbReference type="EMBL" id="MU863652">
    <property type="protein sequence ID" value="KAK4099130.1"/>
    <property type="molecule type" value="Genomic_DNA"/>
</dbReference>
<comment type="subcellular location">
    <subcellularLocation>
        <location evidence="1 9">Mitochondrion inner membrane</location>
    </subcellularLocation>
</comment>
<dbReference type="PIRSF" id="PIRSF007871">
    <property type="entry name" value="Cox20"/>
    <property type="match status" value="1"/>
</dbReference>
<feature type="region of interest" description="Disordered" evidence="10">
    <location>
        <begin position="1"/>
        <end position="86"/>
    </location>
</feature>
<evidence type="ECO:0000256" key="2">
    <source>
        <dbReference type="ARBA" id="ARBA00009575"/>
    </source>
</evidence>
<gene>
    <name evidence="11" type="ORF">N658DRAFT_174222</name>
</gene>
<evidence type="ECO:0000313" key="11">
    <source>
        <dbReference type="EMBL" id="KAK4099130.1"/>
    </source>
</evidence>
<dbReference type="AlphaFoldDB" id="A0AAN6SZ35"/>
<dbReference type="PANTHER" id="PTHR31586:SF1">
    <property type="entry name" value="CYTOCHROME C OXIDASE ASSEMBLY PROTEIN COX20, MITOCHONDRIAL"/>
    <property type="match status" value="1"/>
</dbReference>
<feature type="region of interest" description="Disordered" evidence="10">
    <location>
        <begin position="178"/>
        <end position="213"/>
    </location>
</feature>
<dbReference type="GO" id="GO:0033617">
    <property type="term" value="P:mitochondrial respiratory chain complex IV assembly"/>
    <property type="evidence" value="ECO:0007669"/>
    <property type="project" value="InterPro"/>
</dbReference>
<evidence type="ECO:0000256" key="6">
    <source>
        <dbReference type="ARBA" id="ARBA00022989"/>
    </source>
</evidence>
<evidence type="ECO:0000313" key="12">
    <source>
        <dbReference type="Proteomes" id="UP001305647"/>
    </source>
</evidence>
<dbReference type="Pfam" id="PF12597">
    <property type="entry name" value="Cox20"/>
    <property type="match status" value="1"/>
</dbReference>
<comment type="function">
    <text evidence="9">Involved in the assembly of the cytochrome c oxidase complex.</text>
</comment>
<keyword evidence="5 9" id="KW-0999">Mitochondrion inner membrane</keyword>